<name>A0ABS3CUK7_9ALTE</name>
<dbReference type="SUPFAM" id="SSF56601">
    <property type="entry name" value="beta-lactamase/transpeptidase-like"/>
    <property type="match status" value="1"/>
</dbReference>
<evidence type="ECO:0000256" key="1">
    <source>
        <dbReference type="ARBA" id="ARBA00004370"/>
    </source>
</evidence>
<evidence type="ECO:0000259" key="4">
    <source>
        <dbReference type="Pfam" id="PF00144"/>
    </source>
</evidence>
<dbReference type="Proteomes" id="UP000663992">
    <property type="component" value="Unassembled WGS sequence"/>
</dbReference>
<evidence type="ECO:0000313" key="6">
    <source>
        <dbReference type="Proteomes" id="UP000663992"/>
    </source>
</evidence>
<keyword evidence="3" id="KW-0732">Signal</keyword>
<feature type="domain" description="Beta-lactamase-related" evidence="4">
    <location>
        <begin position="61"/>
        <end position="351"/>
    </location>
</feature>
<sequence length="368" mass="40267">MKWVLGSVSLVLLLTLAACSSPPSQESLARTPRPFCPTPTEQAELLDQALTSEHSQGTFDGTVRIVQHQQLVFECGYGDADRALHKHNDVDSLSDMGSIAKTFTAAAVLQLHIEGRLPLTARLSEFYPEAPVDKRDISIEQLLAHQSGLDNFHNQSDFDPMNRDEAEKLILSMPLLSAPGGDITYSNAAYTLLAAIVERVSGIAFRDYVHQQLLAPLKLNSTGFYGDKNLDVERLAKGYGGQDSGQSTFAKPLTWALIGAGGMVSSVADLQRWFDALQGGGQLPAELTSLLFQPVNKKWTLGNWAISGSNGMSIWQMGGSNDYGYTALVQYVPERDLLVVLMFNAYSKKYANATHHRISRNVLLPLLI</sequence>
<evidence type="ECO:0000313" key="5">
    <source>
        <dbReference type="EMBL" id="MBN7820802.1"/>
    </source>
</evidence>
<feature type="chain" id="PRO_5047407898" evidence="3">
    <location>
        <begin position="21"/>
        <end position="368"/>
    </location>
</feature>
<dbReference type="PANTHER" id="PTHR46825">
    <property type="entry name" value="D-ALANYL-D-ALANINE-CARBOXYPEPTIDASE/ENDOPEPTIDASE AMPH"/>
    <property type="match status" value="1"/>
</dbReference>
<protein>
    <submittedName>
        <fullName evidence="5">Beta-lactamase family protein</fullName>
    </submittedName>
</protein>
<proteinExistence type="predicted"/>
<keyword evidence="6" id="KW-1185">Reference proteome</keyword>
<dbReference type="PANTHER" id="PTHR46825:SF11">
    <property type="entry name" value="PENICILLIN-BINDING PROTEIN 4"/>
    <property type="match status" value="1"/>
</dbReference>
<dbReference type="InterPro" id="IPR012338">
    <property type="entry name" value="Beta-lactam/transpept-like"/>
</dbReference>
<accession>A0ABS3CUK7</accession>
<organism evidence="5 6">
    <name type="scientific">Bowmanella yangjiangensis</name>
    <dbReference type="NCBI Taxonomy" id="2811230"/>
    <lineage>
        <taxon>Bacteria</taxon>
        <taxon>Pseudomonadati</taxon>
        <taxon>Pseudomonadota</taxon>
        <taxon>Gammaproteobacteria</taxon>
        <taxon>Alteromonadales</taxon>
        <taxon>Alteromonadaceae</taxon>
        <taxon>Bowmanella</taxon>
    </lineage>
</organism>
<dbReference type="InterPro" id="IPR050491">
    <property type="entry name" value="AmpC-like"/>
</dbReference>
<dbReference type="InterPro" id="IPR001466">
    <property type="entry name" value="Beta-lactam-related"/>
</dbReference>
<keyword evidence="2" id="KW-0472">Membrane</keyword>
<gene>
    <name evidence="5" type="ORF">J0A65_13065</name>
</gene>
<comment type="subcellular location">
    <subcellularLocation>
        <location evidence="1">Membrane</location>
    </subcellularLocation>
</comment>
<dbReference type="PROSITE" id="PS51257">
    <property type="entry name" value="PROKAR_LIPOPROTEIN"/>
    <property type="match status" value="1"/>
</dbReference>
<dbReference type="EMBL" id="JAFKCS010000012">
    <property type="protein sequence ID" value="MBN7820802.1"/>
    <property type="molecule type" value="Genomic_DNA"/>
</dbReference>
<dbReference type="Pfam" id="PF00144">
    <property type="entry name" value="Beta-lactamase"/>
    <property type="match status" value="1"/>
</dbReference>
<feature type="signal peptide" evidence="3">
    <location>
        <begin position="1"/>
        <end position="20"/>
    </location>
</feature>
<reference evidence="5 6" key="1">
    <citation type="submission" date="2021-03" db="EMBL/GenBank/DDBJ databases">
        <title>novel species isolated from a fishpond in China.</title>
        <authorList>
            <person name="Lu H."/>
            <person name="Cai Z."/>
        </authorList>
    </citation>
    <scope>NUCLEOTIDE SEQUENCE [LARGE SCALE GENOMIC DNA]</scope>
    <source>
        <strain evidence="5 6">Y57</strain>
    </source>
</reference>
<dbReference type="RefSeq" id="WP_206594633.1">
    <property type="nucleotide sequence ID" value="NZ_JAFKCS010000012.1"/>
</dbReference>
<evidence type="ECO:0000256" key="3">
    <source>
        <dbReference type="SAM" id="SignalP"/>
    </source>
</evidence>
<evidence type="ECO:0000256" key="2">
    <source>
        <dbReference type="ARBA" id="ARBA00023136"/>
    </source>
</evidence>
<dbReference type="Gene3D" id="3.40.710.10">
    <property type="entry name" value="DD-peptidase/beta-lactamase superfamily"/>
    <property type="match status" value="1"/>
</dbReference>
<comment type="caution">
    <text evidence="5">The sequence shown here is derived from an EMBL/GenBank/DDBJ whole genome shotgun (WGS) entry which is preliminary data.</text>
</comment>